<protein>
    <submittedName>
        <fullName evidence="2">Uncharacterized protein</fullName>
    </submittedName>
</protein>
<keyword evidence="1" id="KW-1133">Transmembrane helix</keyword>
<dbReference type="GeneID" id="1449836"/>
<dbReference type="Proteomes" id="UP000172353">
    <property type="component" value="Segment"/>
</dbReference>
<keyword evidence="1" id="KW-0812">Transmembrane</keyword>
<reference evidence="2 3" key="1">
    <citation type="journal article" date="1999" name="J. Virol.">
        <title>The genome of Melanoplus sanguinipes entomopoxvirus.</title>
        <authorList>
            <person name="Afonso C.L."/>
            <person name="Tulman E.R."/>
            <person name="Lu Z."/>
            <person name="Oma E."/>
            <person name="Kutish G.F."/>
            <person name="Rock D.L."/>
        </authorList>
    </citation>
    <scope>NUCLEOTIDE SEQUENCE [LARGE SCALE GENOMIC DNA]</scope>
    <source>
        <strain evidence="2">Tucson</strain>
    </source>
</reference>
<keyword evidence="3" id="KW-1185">Reference proteome</keyword>
<dbReference type="KEGG" id="vg:1449836"/>
<evidence type="ECO:0000313" key="2">
    <source>
        <dbReference type="EMBL" id="AAC97841.1"/>
    </source>
</evidence>
<evidence type="ECO:0000313" key="3">
    <source>
        <dbReference type="Proteomes" id="UP000172353"/>
    </source>
</evidence>
<feature type="transmembrane region" description="Helical" evidence="1">
    <location>
        <begin position="68"/>
        <end position="88"/>
    </location>
</feature>
<dbReference type="PIR" id="T28192">
    <property type="entry name" value="T28192"/>
</dbReference>
<gene>
    <name evidence="2" type="primary">MSV031</name>
</gene>
<dbReference type="RefSeq" id="NP_048102.1">
    <property type="nucleotide sequence ID" value="NC_001993.1"/>
</dbReference>
<sequence>MIPVLDNNHNNENFIRIYKKYKKYIKSKKMLKYLKLFKESYIMDNNNNDLAYYSTILLKLKYELIKEIDIYSIIGIIALIIHILSIYFNTNINMYNIINYSINEQTDFTYFNEFKLMLIAKIDEILEKNKCTIKYEIILNK</sequence>
<proteinExistence type="predicted"/>
<accession>Q9YW61</accession>
<dbReference type="EMBL" id="AF063866">
    <property type="protein sequence ID" value="AAC97841.1"/>
    <property type="molecule type" value="Genomic_DNA"/>
</dbReference>
<evidence type="ECO:0000256" key="1">
    <source>
        <dbReference type="SAM" id="Phobius"/>
    </source>
</evidence>
<organism evidence="2 3">
    <name type="scientific">Melanoplus sanguinipes entomopoxvirus</name>
    <name type="common">MsEPV</name>
    <dbReference type="NCBI Taxonomy" id="83191"/>
    <lineage>
        <taxon>Viruses</taxon>
        <taxon>Varidnaviria</taxon>
        <taxon>Bamfordvirae</taxon>
        <taxon>Nucleocytoviricota</taxon>
        <taxon>Pokkesviricetes</taxon>
        <taxon>Chitovirales</taxon>
        <taxon>Poxviridae</taxon>
        <taxon>Entomopoxvirinae</taxon>
        <taxon>Deltaentomopoxvirus</taxon>
        <taxon>Deltaentomopoxvirus msanguinipes</taxon>
    </lineage>
</organism>
<organismHost>
    <name type="scientific">Melanoplus sanguinipes</name>
    <name type="common">Migratory grasshopper</name>
    <dbReference type="NCBI Taxonomy" id="65742"/>
</organismHost>
<keyword evidence="1" id="KW-0472">Membrane</keyword>
<name>Q9YW61_MSEPV</name>